<dbReference type="InterPro" id="IPR043502">
    <property type="entry name" value="DNA/RNA_pol_sf"/>
</dbReference>
<sequence length="154" mass="18508">MCMNYRSISVITTRYKHLIPCLDDLLDELHGAYVFSRIDLRSKYHQIHMKERDEWKTIFKTKIGLYEWLVVPFRLTNALSTFMRLMNHVLRSLKGECVLVYFDDILVYSNFVDDHVLHVKSVHFLLKKRHLYLHGWLLRNQSGRRESEDHSELA</sequence>
<dbReference type="InterPro" id="IPR000477">
    <property type="entry name" value="RT_dom"/>
</dbReference>
<gene>
    <name evidence="2" type="ORF">CR513_02535</name>
</gene>
<evidence type="ECO:0000313" key="3">
    <source>
        <dbReference type="Proteomes" id="UP000257109"/>
    </source>
</evidence>
<organism evidence="2 3">
    <name type="scientific">Mucuna pruriens</name>
    <name type="common">Velvet bean</name>
    <name type="synonym">Dolichos pruriens</name>
    <dbReference type="NCBI Taxonomy" id="157652"/>
    <lineage>
        <taxon>Eukaryota</taxon>
        <taxon>Viridiplantae</taxon>
        <taxon>Streptophyta</taxon>
        <taxon>Embryophyta</taxon>
        <taxon>Tracheophyta</taxon>
        <taxon>Spermatophyta</taxon>
        <taxon>Magnoliopsida</taxon>
        <taxon>eudicotyledons</taxon>
        <taxon>Gunneridae</taxon>
        <taxon>Pentapetalae</taxon>
        <taxon>rosids</taxon>
        <taxon>fabids</taxon>
        <taxon>Fabales</taxon>
        <taxon>Fabaceae</taxon>
        <taxon>Papilionoideae</taxon>
        <taxon>50 kb inversion clade</taxon>
        <taxon>NPAAA clade</taxon>
        <taxon>indigoferoid/millettioid clade</taxon>
        <taxon>Phaseoleae</taxon>
        <taxon>Mucuna</taxon>
    </lineage>
</organism>
<dbReference type="CDD" id="cd01647">
    <property type="entry name" value="RT_LTR"/>
    <property type="match status" value="1"/>
</dbReference>
<dbReference type="AlphaFoldDB" id="A0A371ICB0"/>
<proteinExistence type="predicted"/>
<dbReference type="OrthoDB" id="529980at2759"/>
<reference evidence="2" key="1">
    <citation type="submission" date="2018-05" db="EMBL/GenBank/DDBJ databases">
        <title>Draft genome of Mucuna pruriens seed.</title>
        <authorList>
            <person name="Nnadi N.E."/>
            <person name="Vos R."/>
            <person name="Hasami M.H."/>
            <person name="Devisetty U.K."/>
            <person name="Aguiy J.C."/>
        </authorList>
    </citation>
    <scope>NUCLEOTIDE SEQUENCE [LARGE SCALE GENOMIC DNA]</scope>
    <source>
        <strain evidence="2">JCA_2017</strain>
    </source>
</reference>
<dbReference type="PANTHER" id="PTHR24559:SF437">
    <property type="entry name" value="RNA-DIRECTED DNA POLYMERASE HOMOLOG"/>
    <property type="match status" value="1"/>
</dbReference>
<dbReference type="EMBL" id="QJKJ01000429">
    <property type="protein sequence ID" value="RDY12640.1"/>
    <property type="molecule type" value="Genomic_DNA"/>
</dbReference>
<evidence type="ECO:0000259" key="1">
    <source>
        <dbReference type="Pfam" id="PF00078"/>
    </source>
</evidence>
<dbReference type="Proteomes" id="UP000257109">
    <property type="component" value="Unassembled WGS sequence"/>
</dbReference>
<protein>
    <recommendedName>
        <fullName evidence="1">Reverse transcriptase domain-containing protein</fullName>
    </recommendedName>
</protein>
<feature type="domain" description="Reverse transcriptase" evidence="1">
    <location>
        <begin position="3"/>
        <end position="133"/>
    </location>
</feature>
<name>A0A371ICB0_MUCPR</name>
<dbReference type="Pfam" id="PF00078">
    <property type="entry name" value="RVT_1"/>
    <property type="match status" value="1"/>
</dbReference>
<accession>A0A371ICB0</accession>
<dbReference type="Gene3D" id="3.10.10.10">
    <property type="entry name" value="HIV Type 1 Reverse Transcriptase, subunit A, domain 1"/>
    <property type="match status" value="1"/>
</dbReference>
<feature type="non-terminal residue" evidence="2">
    <location>
        <position position="1"/>
    </location>
</feature>
<dbReference type="Gene3D" id="3.30.70.270">
    <property type="match status" value="1"/>
</dbReference>
<dbReference type="InterPro" id="IPR043128">
    <property type="entry name" value="Rev_trsase/Diguanyl_cyclase"/>
</dbReference>
<keyword evidence="3" id="KW-1185">Reference proteome</keyword>
<comment type="caution">
    <text evidence="2">The sequence shown here is derived from an EMBL/GenBank/DDBJ whole genome shotgun (WGS) entry which is preliminary data.</text>
</comment>
<evidence type="ECO:0000313" key="2">
    <source>
        <dbReference type="EMBL" id="RDY12640.1"/>
    </source>
</evidence>
<dbReference type="PANTHER" id="PTHR24559">
    <property type="entry name" value="TRANSPOSON TY3-I GAG-POL POLYPROTEIN"/>
    <property type="match status" value="1"/>
</dbReference>
<dbReference type="SUPFAM" id="SSF56672">
    <property type="entry name" value="DNA/RNA polymerases"/>
    <property type="match status" value="1"/>
</dbReference>
<dbReference type="InterPro" id="IPR053134">
    <property type="entry name" value="RNA-dir_DNA_polymerase"/>
</dbReference>